<dbReference type="RefSeq" id="WP_224792436.1">
    <property type="nucleotide sequence ID" value="NZ_CABVHP010000002.1"/>
</dbReference>
<dbReference type="InterPro" id="IPR027417">
    <property type="entry name" value="P-loop_NTPase"/>
</dbReference>
<gene>
    <name evidence="1" type="ORF">PS704_00891</name>
</gene>
<dbReference type="AlphaFoldDB" id="A0A5E7AGB9"/>
<reference evidence="1 2" key="1">
    <citation type="submission" date="2019-09" db="EMBL/GenBank/DDBJ databases">
        <authorList>
            <person name="Chandra G."/>
            <person name="Truman W A."/>
        </authorList>
    </citation>
    <scope>NUCLEOTIDE SEQUENCE [LARGE SCALE GENOMIC DNA]</scope>
    <source>
        <strain evidence="1">PS704</strain>
    </source>
</reference>
<accession>A0A5E7AGB9</accession>
<protein>
    <submittedName>
        <fullName evidence="1">Uncharacterized protein</fullName>
    </submittedName>
</protein>
<evidence type="ECO:0000313" key="2">
    <source>
        <dbReference type="Proteomes" id="UP000326557"/>
    </source>
</evidence>
<name>A0A5E7AGB9_PSEFL</name>
<evidence type="ECO:0000313" key="1">
    <source>
        <dbReference type="EMBL" id="VVN78348.1"/>
    </source>
</evidence>
<dbReference type="Pfam" id="PF05621">
    <property type="entry name" value="TniB"/>
    <property type="match status" value="1"/>
</dbReference>
<proteinExistence type="predicted"/>
<dbReference type="Gene3D" id="3.40.50.300">
    <property type="entry name" value="P-loop containing nucleotide triphosphate hydrolases"/>
    <property type="match status" value="1"/>
</dbReference>
<dbReference type="Proteomes" id="UP000326557">
    <property type="component" value="Unassembled WGS sequence"/>
</dbReference>
<sequence>MSKYPHVHISALQHFDKSDEDRLLACANDFWVHHPNAQKILLSVQMAMKTRNKINAPSMLIIAPPGGGKSALIDKMKMDNQTSENKMIFVTMHQSPNGYSLRDLILSEMGLGVGRRARQGDNITPEMQYKIRTENIRGIVIDEVHDALTLTEVQQRINLSLLKNLSGSTYGLSVFAFGIPDAAKVLRRDLQLERRYPVVSLSGWDNGPEFRSFVATYIHHLPLKKPTNFKDQVLFLKIMEKGDGLMDNVVKIIQASAMASILDGSEHINHRHLDNIEEIMANFNYALSISDPEAADEAGAA</sequence>
<dbReference type="InterPro" id="IPR008868">
    <property type="entry name" value="TniB"/>
</dbReference>
<organism evidence="1 2">
    <name type="scientific">Pseudomonas fluorescens</name>
    <dbReference type="NCBI Taxonomy" id="294"/>
    <lineage>
        <taxon>Bacteria</taxon>
        <taxon>Pseudomonadati</taxon>
        <taxon>Pseudomonadota</taxon>
        <taxon>Gammaproteobacteria</taxon>
        <taxon>Pseudomonadales</taxon>
        <taxon>Pseudomonadaceae</taxon>
        <taxon>Pseudomonas</taxon>
    </lineage>
</organism>
<dbReference type="EMBL" id="CABVHP010000002">
    <property type="protein sequence ID" value="VVN78348.1"/>
    <property type="molecule type" value="Genomic_DNA"/>
</dbReference>
<dbReference type="SUPFAM" id="SSF52540">
    <property type="entry name" value="P-loop containing nucleoside triphosphate hydrolases"/>
    <property type="match status" value="1"/>
</dbReference>